<sequence length="73" mass="8174">MIPPEAPSPVVGRYEETEWGRGVSPPQVPDYPGTALGIRVRHWFLTIHFVHCCFGLGKVASVAAVVLMFYREF</sequence>
<keyword evidence="1" id="KW-0472">Membrane</keyword>
<feature type="transmembrane region" description="Helical" evidence="1">
    <location>
        <begin position="43"/>
        <end position="70"/>
    </location>
</feature>
<proteinExistence type="predicted"/>
<evidence type="ECO:0000313" key="2">
    <source>
        <dbReference type="EMBL" id="MCI32527.1"/>
    </source>
</evidence>
<evidence type="ECO:0000256" key="1">
    <source>
        <dbReference type="SAM" id="Phobius"/>
    </source>
</evidence>
<keyword evidence="1" id="KW-0812">Transmembrane</keyword>
<dbReference type="Proteomes" id="UP000265520">
    <property type="component" value="Unassembled WGS sequence"/>
</dbReference>
<keyword evidence="3" id="KW-1185">Reference proteome</keyword>
<protein>
    <submittedName>
        <fullName evidence="2">Uncharacterized protein</fullName>
    </submittedName>
</protein>
<evidence type="ECO:0000313" key="3">
    <source>
        <dbReference type="Proteomes" id="UP000265520"/>
    </source>
</evidence>
<organism evidence="2 3">
    <name type="scientific">Trifolium medium</name>
    <dbReference type="NCBI Taxonomy" id="97028"/>
    <lineage>
        <taxon>Eukaryota</taxon>
        <taxon>Viridiplantae</taxon>
        <taxon>Streptophyta</taxon>
        <taxon>Embryophyta</taxon>
        <taxon>Tracheophyta</taxon>
        <taxon>Spermatophyta</taxon>
        <taxon>Magnoliopsida</taxon>
        <taxon>eudicotyledons</taxon>
        <taxon>Gunneridae</taxon>
        <taxon>Pentapetalae</taxon>
        <taxon>rosids</taxon>
        <taxon>fabids</taxon>
        <taxon>Fabales</taxon>
        <taxon>Fabaceae</taxon>
        <taxon>Papilionoideae</taxon>
        <taxon>50 kb inversion clade</taxon>
        <taxon>NPAAA clade</taxon>
        <taxon>Hologalegina</taxon>
        <taxon>IRL clade</taxon>
        <taxon>Trifolieae</taxon>
        <taxon>Trifolium</taxon>
    </lineage>
</organism>
<dbReference type="EMBL" id="LXQA010196404">
    <property type="protein sequence ID" value="MCI32527.1"/>
    <property type="molecule type" value="Genomic_DNA"/>
</dbReference>
<dbReference type="AlphaFoldDB" id="A0A392R8I1"/>
<keyword evidence="1" id="KW-1133">Transmembrane helix</keyword>
<reference evidence="2 3" key="1">
    <citation type="journal article" date="2018" name="Front. Plant Sci.">
        <title>Red Clover (Trifolium pratense) and Zigzag Clover (T. medium) - A Picture of Genomic Similarities and Differences.</title>
        <authorList>
            <person name="Dluhosova J."/>
            <person name="Istvanek J."/>
            <person name="Nedelnik J."/>
            <person name="Repkova J."/>
        </authorList>
    </citation>
    <scope>NUCLEOTIDE SEQUENCE [LARGE SCALE GENOMIC DNA]</scope>
    <source>
        <strain evidence="3">cv. 10/8</strain>
        <tissue evidence="2">Leaf</tissue>
    </source>
</reference>
<name>A0A392R8I1_9FABA</name>
<comment type="caution">
    <text evidence="2">The sequence shown here is derived from an EMBL/GenBank/DDBJ whole genome shotgun (WGS) entry which is preliminary data.</text>
</comment>
<accession>A0A392R8I1</accession>